<dbReference type="Gene3D" id="3.40.630.30">
    <property type="match status" value="2"/>
</dbReference>
<dbReference type="RefSeq" id="WP_303551205.1">
    <property type="nucleotide sequence ID" value="NZ_JAUOPG010000008.1"/>
</dbReference>
<dbReference type="Pfam" id="PF13480">
    <property type="entry name" value="Acetyltransf_6"/>
    <property type="match status" value="1"/>
</dbReference>
<dbReference type="NCBIfam" id="TIGR03019">
    <property type="entry name" value="pepcterm_femAB"/>
    <property type="match status" value="1"/>
</dbReference>
<comment type="caution">
    <text evidence="2">The sequence shown here is derived from an EMBL/GenBank/DDBJ whole genome shotgun (WGS) entry which is preliminary data.</text>
</comment>
<proteinExistence type="predicted"/>
<dbReference type="InterPro" id="IPR017469">
    <property type="entry name" value="PEP-CTERM_FemAB-rel"/>
</dbReference>
<dbReference type="PANTHER" id="PTHR36174:SF1">
    <property type="entry name" value="LIPID II:GLYCINE GLYCYLTRANSFERASE"/>
    <property type="match status" value="1"/>
</dbReference>
<dbReference type="EMBL" id="JAUOPG010000008">
    <property type="protein sequence ID" value="MDO6454491.1"/>
    <property type="molecule type" value="Genomic_DNA"/>
</dbReference>
<dbReference type="SUPFAM" id="SSF55729">
    <property type="entry name" value="Acyl-CoA N-acyltransferases (Nat)"/>
    <property type="match status" value="2"/>
</dbReference>
<dbReference type="InterPro" id="IPR016181">
    <property type="entry name" value="Acyl_CoA_acyltransferase"/>
</dbReference>
<sequence length="342" mass="38991">MSLQIKTLDDATTEQWDLFVDQHDSSTFFHRAGWKKVMEKAFGHPCYFIYAESDGDIVGILPLVHVKSLLFGNSLISVPLCVYGGVVANNDEAQQALLQYACDLAEQFKVDALELRSIEPTGAGWPSKSLYYTFRKTIVADHDANMKAIPRKRRAMIRGGIAAGLVGEHDQGCERFYRAYSESVRNLGTPVFSLKYFKVLREVFGDDCRVLMITHEGKDVASLMSFYFKNQVLPYYAGSFDTAKHLKAHDYMYWELMRISADEGIELFDFGRSKENTGPFLFKKGWGFEPEQLHYEYHLVKADKVPELNPTNPKYKMFIEMWKRLPLPVANTLGPMLSKSLG</sequence>
<organism evidence="2 3">
    <name type="scientific">Neptunomonas phycophila</name>
    <dbReference type="NCBI Taxonomy" id="1572645"/>
    <lineage>
        <taxon>Bacteria</taxon>
        <taxon>Pseudomonadati</taxon>
        <taxon>Pseudomonadota</taxon>
        <taxon>Gammaproteobacteria</taxon>
        <taxon>Oceanospirillales</taxon>
        <taxon>Oceanospirillaceae</taxon>
        <taxon>Neptunomonas</taxon>
    </lineage>
</organism>
<accession>A0AAW7XJS6</accession>
<dbReference type="InterPro" id="IPR050644">
    <property type="entry name" value="PG_Glycine_Bridge_Synth"/>
</dbReference>
<dbReference type="AlphaFoldDB" id="A0AAW7XJS6"/>
<gene>
    <name evidence="2" type="ORF">Q4490_13025</name>
</gene>
<dbReference type="Proteomes" id="UP001169862">
    <property type="component" value="Unassembled WGS sequence"/>
</dbReference>
<evidence type="ECO:0000313" key="2">
    <source>
        <dbReference type="EMBL" id="MDO6454491.1"/>
    </source>
</evidence>
<feature type="domain" description="BioF2-like acetyltransferase" evidence="1">
    <location>
        <begin position="148"/>
        <end position="275"/>
    </location>
</feature>
<dbReference type="InterPro" id="IPR038740">
    <property type="entry name" value="BioF2-like_GNAT_dom"/>
</dbReference>
<evidence type="ECO:0000259" key="1">
    <source>
        <dbReference type="Pfam" id="PF13480"/>
    </source>
</evidence>
<name>A0AAW7XJS6_9GAMM</name>
<evidence type="ECO:0000313" key="3">
    <source>
        <dbReference type="Proteomes" id="UP001169862"/>
    </source>
</evidence>
<reference evidence="2" key="1">
    <citation type="submission" date="2023-07" db="EMBL/GenBank/DDBJ databases">
        <title>Genome content predicts the carbon catabolic preferences of heterotrophic bacteria.</title>
        <authorList>
            <person name="Gralka M."/>
        </authorList>
    </citation>
    <scope>NUCLEOTIDE SEQUENCE</scope>
    <source>
        <strain evidence="2">I2M16</strain>
    </source>
</reference>
<dbReference type="PANTHER" id="PTHR36174">
    <property type="entry name" value="LIPID II:GLYCINE GLYCYLTRANSFERASE"/>
    <property type="match status" value="1"/>
</dbReference>
<protein>
    <submittedName>
        <fullName evidence="2">FemAB family PEP-CTERM system-associated protein</fullName>
    </submittedName>
</protein>